<keyword evidence="1" id="KW-0732">Signal</keyword>
<protein>
    <recommendedName>
        <fullName evidence="4">Lipocalin-like protein</fullName>
    </recommendedName>
</protein>
<dbReference type="Proteomes" id="UP000632774">
    <property type="component" value="Unassembled WGS sequence"/>
</dbReference>
<dbReference type="EMBL" id="JADFFM010000001">
    <property type="protein sequence ID" value="MBE9666492.1"/>
    <property type="molecule type" value="Genomic_DNA"/>
</dbReference>
<name>A0ABR9XGI0_9SPHI</name>
<dbReference type="Gene3D" id="2.40.128.490">
    <property type="entry name" value="Uncharacterised protein PF14869, DUF4488"/>
    <property type="match status" value="1"/>
</dbReference>
<reference evidence="2 3" key="1">
    <citation type="submission" date="2020-10" db="EMBL/GenBank/DDBJ databases">
        <title>Mucilaginibacter mali sp. nov., isolated from rhizosphere soil of apple orchard.</title>
        <authorList>
            <person name="Lee J.-S."/>
            <person name="Kim H.S."/>
            <person name="Kim J.-S."/>
        </authorList>
    </citation>
    <scope>NUCLEOTIDE SEQUENCE [LARGE SCALE GENOMIC DNA]</scope>
    <source>
        <strain evidence="2 3">KCTC 23157</strain>
    </source>
</reference>
<dbReference type="RefSeq" id="WP_194105846.1">
    <property type="nucleotide sequence ID" value="NZ_JADFFM010000001.1"/>
</dbReference>
<evidence type="ECO:0000256" key="1">
    <source>
        <dbReference type="SAM" id="SignalP"/>
    </source>
</evidence>
<feature type="chain" id="PRO_5046109126" description="Lipocalin-like protein" evidence="1">
    <location>
        <begin position="22"/>
        <end position="133"/>
    </location>
</feature>
<gene>
    <name evidence="2" type="ORF">IRJ18_08985</name>
</gene>
<organism evidence="2 3">
    <name type="scientific">Mucilaginibacter boryungensis</name>
    <dbReference type="NCBI Taxonomy" id="768480"/>
    <lineage>
        <taxon>Bacteria</taxon>
        <taxon>Pseudomonadati</taxon>
        <taxon>Bacteroidota</taxon>
        <taxon>Sphingobacteriia</taxon>
        <taxon>Sphingobacteriales</taxon>
        <taxon>Sphingobacteriaceae</taxon>
        <taxon>Mucilaginibacter</taxon>
    </lineage>
</organism>
<proteinExistence type="predicted"/>
<sequence>MLQKTIVALLITILCSSFVQTPDNLKGTYEFKGGIYNGKKEGAPVDYTLQRKYQADKFDAFLLEKGEKPQKYQSGKYQLKPDSCFETETYSAQPSQLTGITLKYHYTFRNDTLVFQGILPTGMVVEEYWKKVK</sequence>
<accession>A0ABR9XGI0</accession>
<evidence type="ECO:0000313" key="3">
    <source>
        <dbReference type="Proteomes" id="UP000632774"/>
    </source>
</evidence>
<feature type="signal peptide" evidence="1">
    <location>
        <begin position="1"/>
        <end position="21"/>
    </location>
</feature>
<evidence type="ECO:0000313" key="2">
    <source>
        <dbReference type="EMBL" id="MBE9666492.1"/>
    </source>
</evidence>
<comment type="caution">
    <text evidence="2">The sequence shown here is derived from an EMBL/GenBank/DDBJ whole genome shotgun (WGS) entry which is preliminary data.</text>
</comment>
<keyword evidence="3" id="KW-1185">Reference proteome</keyword>
<evidence type="ECO:0008006" key="4">
    <source>
        <dbReference type="Google" id="ProtNLM"/>
    </source>
</evidence>